<dbReference type="KEGG" id="cput:CONPUDRAFT_58242"/>
<feature type="repeat" description="WD" evidence="5">
    <location>
        <begin position="278"/>
        <end position="320"/>
    </location>
</feature>
<accession>A0A5M3MJV6</accession>
<dbReference type="Gene3D" id="2.130.10.10">
    <property type="entry name" value="YVTN repeat-like/Quinoprotein amine dehydrogenase"/>
    <property type="match status" value="1"/>
</dbReference>
<evidence type="ECO:0000256" key="5">
    <source>
        <dbReference type="PROSITE-ProRule" id="PRU00221"/>
    </source>
</evidence>
<dbReference type="PROSITE" id="PS50294">
    <property type="entry name" value="WD_REPEATS_REGION"/>
    <property type="match status" value="2"/>
</dbReference>
<dbReference type="InterPro" id="IPR020472">
    <property type="entry name" value="WD40_PAC1"/>
</dbReference>
<dbReference type="Pfam" id="PF00400">
    <property type="entry name" value="WD40"/>
    <property type="match status" value="3"/>
</dbReference>
<dbReference type="PANTHER" id="PTHR19855">
    <property type="entry name" value="WD40 REPEAT PROTEIN 12, 37"/>
    <property type="match status" value="1"/>
</dbReference>
<dbReference type="SUPFAM" id="SSF50978">
    <property type="entry name" value="WD40 repeat-like"/>
    <property type="match status" value="1"/>
</dbReference>
<evidence type="ECO:0000256" key="3">
    <source>
        <dbReference type="ARBA" id="ARBA00022737"/>
    </source>
</evidence>
<comment type="subcellular location">
    <subcellularLocation>
        <location evidence="1">Nucleus</location>
        <location evidence="1">Nucleolus</location>
    </subcellularLocation>
</comment>
<comment type="caution">
    <text evidence="8">The sequence shown here is derived from an EMBL/GenBank/DDBJ whole genome shotgun (WGS) entry which is preliminary data.</text>
</comment>
<evidence type="ECO:0000313" key="8">
    <source>
        <dbReference type="EMBL" id="EIW79492.1"/>
    </source>
</evidence>
<dbReference type="InterPro" id="IPR012972">
    <property type="entry name" value="NLE"/>
</dbReference>
<dbReference type="InterPro" id="IPR015943">
    <property type="entry name" value="WD40/YVTN_repeat-like_dom_sf"/>
</dbReference>
<evidence type="ECO:0000259" key="7">
    <source>
        <dbReference type="Pfam" id="PF08154"/>
    </source>
</evidence>
<evidence type="ECO:0000256" key="4">
    <source>
        <dbReference type="ARBA" id="ARBA00023242"/>
    </source>
</evidence>
<organism evidence="8 9">
    <name type="scientific">Coniophora puteana (strain RWD-64-598)</name>
    <name type="common">Brown rot fungus</name>
    <dbReference type="NCBI Taxonomy" id="741705"/>
    <lineage>
        <taxon>Eukaryota</taxon>
        <taxon>Fungi</taxon>
        <taxon>Dikarya</taxon>
        <taxon>Basidiomycota</taxon>
        <taxon>Agaricomycotina</taxon>
        <taxon>Agaricomycetes</taxon>
        <taxon>Agaricomycetidae</taxon>
        <taxon>Boletales</taxon>
        <taxon>Coniophorineae</taxon>
        <taxon>Coniophoraceae</taxon>
        <taxon>Coniophora</taxon>
    </lineage>
</organism>
<keyword evidence="4" id="KW-0539">Nucleus</keyword>
<evidence type="ECO:0000256" key="6">
    <source>
        <dbReference type="SAM" id="MobiDB-lite"/>
    </source>
</evidence>
<dbReference type="Pfam" id="PF08154">
    <property type="entry name" value="NLE"/>
    <property type="match status" value="1"/>
</dbReference>
<reference evidence="9" key="1">
    <citation type="journal article" date="2012" name="Science">
        <title>The Paleozoic origin of enzymatic lignin decomposition reconstructed from 31 fungal genomes.</title>
        <authorList>
            <person name="Floudas D."/>
            <person name="Binder M."/>
            <person name="Riley R."/>
            <person name="Barry K."/>
            <person name="Blanchette R.A."/>
            <person name="Henrissat B."/>
            <person name="Martinez A.T."/>
            <person name="Otillar R."/>
            <person name="Spatafora J.W."/>
            <person name="Yadav J.S."/>
            <person name="Aerts A."/>
            <person name="Benoit I."/>
            <person name="Boyd A."/>
            <person name="Carlson A."/>
            <person name="Copeland A."/>
            <person name="Coutinho P.M."/>
            <person name="de Vries R.P."/>
            <person name="Ferreira P."/>
            <person name="Findley K."/>
            <person name="Foster B."/>
            <person name="Gaskell J."/>
            <person name="Glotzer D."/>
            <person name="Gorecki P."/>
            <person name="Heitman J."/>
            <person name="Hesse C."/>
            <person name="Hori C."/>
            <person name="Igarashi K."/>
            <person name="Jurgens J.A."/>
            <person name="Kallen N."/>
            <person name="Kersten P."/>
            <person name="Kohler A."/>
            <person name="Kuees U."/>
            <person name="Kumar T.K.A."/>
            <person name="Kuo A."/>
            <person name="LaButti K."/>
            <person name="Larrondo L.F."/>
            <person name="Lindquist E."/>
            <person name="Ling A."/>
            <person name="Lombard V."/>
            <person name="Lucas S."/>
            <person name="Lundell T."/>
            <person name="Martin R."/>
            <person name="McLaughlin D.J."/>
            <person name="Morgenstern I."/>
            <person name="Morin E."/>
            <person name="Murat C."/>
            <person name="Nagy L.G."/>
            <person name="Nolan M."/>
            <person name="Ohm R.A."/>
            <person name="Patyshakuliyeva A."/>
            <person name="Rokas A."/>
            <person name="Ruiz-Duenas F.J."/>
            <person name="Sabat G."/>
            <person name="Salamov A."/>
            <person name="Samejima M."/>
            <person name="Schmutz J."/>
            <person name="Slot J.C."/>
            <person name="St John F."/>
            <person name="Stenlid J."/>
            <person name="Sun H."/>
            <person name="Sun S."/>
            <person name="Syed K."/>
            <person name="Tsang A."/>
            <person name="Wiebenga A."/>
            <person name="Young D."/>
            <person name="Pisabarro A."/>
            <person name="Eastwood D.C."/>
            <person name="Martin F."/>
            <person name="Cullen D."/>
            <person name="Grigoriev I.V."/>
            <person name="Hibbett D.S."/>
        </authorList>
    </citation>
    <scope>NUCLEOTIDE SEQUENCE [LARGE SCALE GENOMIC DNA]</scope>
    <source>
        <strain evidence="9">RWD-64-598 SS2</strain>
    </source>
</reference>
<keyword evidence="3" id="KW-0677">Repeat</keyword>
<keyword evidence="2 5" id="KW-0853">WD repeat</keyword>
<dbReference type="SMART" id="SM00320">
    <property type="entry name" value="WD40"/>
    <property type="match status" value="6"/>
</dbReference>
<dbReference type="InterPro" id="IPR001680">
    <property type="entry name" value="WD40_rpt"/>
</dbReference>
<dbReference type="InterPro" id="IPR019775">
    <property type="entry name" value="WD40_repeat_CS"/>
</dbReference>
<dbReference type="GeneID" id="19207935"/>
<dbReference type="OrthoDB" id="10251381at2759"/>
<dbReference type="OMA" id="DHKYVEF"/>
<feature type="domain" description="NLE" evidence="7">
    <location>
        <begin position="16"/>
        <end position="74"/>
    </location>
</feature>
<evidence type="ECO:0000256" key="2">
    <source>
        <dbReference type="ARBA" id="ARBA00022574"/>
    </source>
</evidence>
<dbReference type="PROSITE" id="PS50082">
    <property type="entry name" value="WD_REPEATS_2"/>
    <property type="match status" value="3"/>
</dbReference>
<dbReference type="GO" id="GO:0005730">
    <property type="term" value="C:nucleolus"/>
    <property type="evidence" value="ECO:0007669"/>
    <property type="project" value="UniProtKB-SubCell"/>
</dbReference>
<feature type="repeat" description="WD" evidence="5">
    <location>
        <begin position="204"/>
        <end position="238"/>
    </location>
</feature>
<name>A0A5M3MJV6_CONPW</name>
<dbReference type="EMBL" id="JH711580">
    <property type="protein sequence ID" value="EIW79492.1"/>
    <property type="molecule type" value="Genomic_DNA"/>
</dbReference>
<evidence type="ECO:0000256" key="1">
    <source>
        <dbReference type="ARBA" id="ARBA00004604"/>
    </source>
</evidence>
<evidence type="ECO:0000313" key="9">
    <source>
        <dbReference type="Proteomes" id="UP000053558"/>
    </source>
</evidence>
<dbReference type="AlphaFoldDB" id="A0A5M3MJV6"/>
<protein>
    <submittedName>
        <fullName evidence="8">WD40 repeat-like protein</fullName>
    </submittedName>
</protein>
<dbReference type="PRINTS" id="PR00320">
    <property type="entry name" value="GPROTEINBRPT"/>
</dbReference>
<dbReference type="RefSeq" id="XP_007769742.1">
    <property type="nucleotide sequence ID" value="XM_007771552.1"/>
</dbReference>
<gene>
    <name evidence="8" type="ORF">CONPUDRAFT_58242</name>
</gene>
<feature type="region of interest" description="Disordered" evidence="6">
    <location>
        <begin position="239"/>
        <end position="267"/>
    </location>
</feature>
<dbReference type="PROSITE" id="PS00678">
    <property type="entry name" value="WD_REPEATS_1"/>
    <property type="match status" value="3"/>
</dbReference>
<feature type="repeat" description="WD" evidence="5">
    <location>
        <begin position="393"/>
        <end position="419"/>
    </location>
</feature>
<dbReference type="InterPro" id="IPR036322">
    <property type="entry name" value="WD40_repeat_dom_sf"/>
</dbReference>
<proteinExistence type="predicted"/>
<dbReference type="PANTHER" id="PTHR19855:SF11">
    <property type="entry name" value="RIBOSOME BIOGENESIS PROTEIN WDR12"/>
    <property type="match status" value="1"/>
</dbReference>
<keyword evidence="9" id="KW-1185">Reference proteome</keyword>
<sequence>MASTSTAPPAGPTHPVIFTTKTQYVLPSQKFMVPLAWRRYHLSQLVNRALSLPSPVPFDFLVQGEILRGTLQEWMVERGVGPEETLEVEYVESVLPPTKAAERKSEDWEAGVTCAVPGHFATASYDGHIRVFDYAHFQTAKHTARIHPAPITSLHVVPLQSTSSDEEQTYTILTSSHDLTARLSTLSLSPNSPKPTTTKTLASLHLHTAPVSHVTVSQDGSTVLTSSWDTLIGVWDTRIPPSDEVPDDAPDGERKKRRKLAKSGEEEKVVRKVPTAVLKSHTNRVSAAAFLPGSNEKAASVGFDATVRTWDVENGLCTHTITAPEKPFLALAMHSTNNAFAASTDRNVSLFDLRSAASAPLLSLPHPATPSCLALPLAAASHPGNPDNGGGGNENQLISGAYDGVVRLWDVRSTRVALASMRMWEAGDKVLSVDWRGEVVAVAGEGGVGVWRVGRQ</sequence>
<dbReference type="Proteomes" id="UP000053558">
    <property type="component" value="Unassembled WGS sequence"/>
</dbReference>